<accession>A0ABT1X6W3</accession>
<dbReference type="InterPro" id="IPR042100">
    <property type="entry name" value="Bug_dom1"/>
</dbReference>
<dbReference type="Proteomes" id="UP001524642">
    <property type="component" value="Unassembled WGS sequence"/>
</dbReference>
<dbReference type="PANTHER" id="PTHR42928">
    <property type="entry name" value="TRICARBOXYLATE-BINDING PROTEIN"/>
    <property type="match status" value="1"/>
</dbReference>
<gene>
    <name evidence="3" type="ORF">NRP21_17480</name>
</gene>
<reference evidence="3 4" key="1">
    <citation type="submission" date="2022-06" db="EMBL/GenBank/DDBJ databases">
        <title>Roseomonas CN29.</title>
        <authorList>
            <person name="Cheng Y."/>
            <person name="He X."/>
        </authorList>
    </citation>
    <scope>NUCLEOTIDE SEQUENCE [LARGE SCALE GENOMIC DNA]</scope>
    <source>
        <strain evidence="3 4">CN29</strain>
    </source>
</reference>
<feature type="chain" id="PRO_5045839021" evidence="2">
    <location>
        <begin position="26"/>
        <end position="327"/>
    </location>
</feature>
<evidence type="ECO:0000313" key="3">
    <source>
        <dbReference type="EMBL" id="MCR0983850.1"/>
    </source>
</evidence>
<dbReference type="PANTHER" id="PTHR42928:SF5">
    <property type="entry name" value="BLR1237 PROTEIN"/>
    <property type="match status" value="1"/>
</dbReference>
<sequence>MPSITRRGLVLATPALLLAPSLARAQGGYPDRSISMVVPFAPGGVTDIAGRIVAKGLEPRLGRPVVVDNRGGAGGNIGMEYVARAAPDGYTLVFGTQGTMSCNGFLYRSTGYDTQRDFEQVGLTFLTDHILVVGPRLSGVRTVQDLVTLANQRPGALMYGSAGVGGGSHLFMEYFLSLTGTKMTHVPYRGTGPAVTDLVGGNLDIMMDSLPSSIGMIDAGKTRPLAVGGGQRNPRVPNVPTMVEAGVPGYEAAAWGSVAVPKGTPRPIIEKLSAALRETLNDPETKQALAEKGASGLPSTAAEADARVASEMERWGKVIREANITAS</sequence>
<evidence type="ECO:0000313" key="4">
    <source>
        <dbReference type="Proteomes" id="UP001524642"/>
    </source>
</evidence>
<dbReference type="EMBL" id="JANJOU010000016">
    <property type="protein sequence ID" value="MCR0983850.1"/>
    <property type="molecule type" value="Genomic_DNA"/>
</dbReference>
<dbReference type="Gene3D" id="3.40.190.10">
    <property type="entry name" value="Periplasmic binding protein-like II"/>
    <property type="match status" value="1"/>
</dbReference>
<dbReference type="InterPro" id="IPR005064">
    <property type="entry name" value="BUG"/>
</dbReference>
<dbReference type="CDD" id="cd13578">
    <property type="entry name" value="PBP2_Bug27"/>
    <property type="match status" value="1"/>
</dbReference>
<comment type="caution">
    <text evidence="3">The sequence shown here is derived from an EMBL/GenBank/DDBJ whole genome shotgun (WGS) entry which is preliminary data.</text>
</comment>
<protein>
    <submittedName>
        <fullName evidence="3">Tripartite tricarboxylate transporter substrate binding protein</fullName>
    </submittedName>
</protein>
<organism evidence="3 4">
    <name type="scientific">Roseomonas populi</name>
    <dbReference type="NCBI Taxonomy" id="3121582"/>
    <lineage>
        <taxon>Bacteria</taxon>
        <taxon>Pseudomonadati</taxon>
        <taxon>Pseudomonadota</taxon>
        <taxon>Alphaproteobacteria</taxon>
        <taxon>Acetobacterales</taxon>
        <taxon>Roseomonadaceae</taxon>
        <taxon>Roseomonas</taxon>
    </lineage>
</organism>
<dbReference type="SUPFAM" id="SSF53850">
    <property type="entry name" value="Periplasmic binding protein-like II"/>
    <property type="match status" value="1"/>
</dbReference>
<dbReference type="Gene3D" id="3.40.190.150">
    <property type="entry name" value="Bordetella uptake gene, domain 1"/>
    <property type="match status" value="1"/>
</dbReference>
<name>A0ABT1X6W3_9PROT</name>
<comment type="similarity">
    <text evidence="1">Belongs to the UPF0065 (bug) family.</text>
</comment>
<dbReference type="PIRSF" id="PIRSF017082">
    <property type="entry name" value="YflP"/>
    <property type="match status" value="1"/>
</dbReference>
<dbReference type="Pfam" id="PF03401">
    <property type="entry name" value="TctC"/>
    <property type="match status" value="1"/>
</dbReference>
<evidence type="ECO:0000256" key="2">
    <source>
        <dbReference type="SAM" id="SignalP"/>
    </source>
</evidence>
<proteinExistence type="inferred from homology"/>
<evidence type="ECO:0000256" key="1">
    <source>
        <dbReference type="ARBA" id="ARBA00006987"/>
    </source>
</evidence>
<feature type="signal peptide" evidence="2">
    <location>
        <begin position="1"/>
        <end position="25"/>
    </location>
</feature>
<keyword evidence="2" id="KW-0732">Signal</keyword>
<keyword evidence="4" id="KW-1185">Reference proteome</keyword>
<dbReference type="RefSeq" id="WP_257717515.1">
    <property type="nucleotide sequence ID" value="NZ_JANJOU010000016.1"/>
</dbReference>